<feature type="transmembrane region" description="Helical" evidence="1">
    <location>
        <begin position="20"/>
        <end position="44"/>
    </location>
</feature>
<keyword evidence="1" id="KW-1133">Transmembrane helix</keyword>
<comment type="caution">
    <text evidence="2">The sequence shown here is derived from an EMBL/GenBank/DDBJ whole genome shotgun (WGS) entry which is preliminary data.</text>
</comment>
<name>A0A412AXP3_9FIRM</name>
<organism evidence="2 3">
    <name type="scientific">[Clostridium] leptum</name>
    <dbReference type="NCBI Taxonomy" id="1535"/>
    <lineage>
        <taxon>Bacteria</taxon>
        <taxon>Bacillati</taxon>
        <taxon>Bacillota</taxon>
        <taxon>Clostridia</taxon>
        <taxon>Eubacteriales</taxon>
        <taxon>Oscillospiraceae</taxon>
        <taxon>Oscillospiraceae incertae sedis</taxon>
    </lineage>
</organism>
<reference evidence="2 3" key="1">
    <citation type="submission" date="2018-08" db="EMBL/GenBank/DDBJ databases">
        <title>A genome reference for cultivated species of the human gut microbiota.</title>
        <authorList>
            <person name="Zou Y."/>
            <person name="Xue W."/>
            <person name="Luo G."/>
        </authorList>
    </citation>
    <scope>NUCLEOTIDE SEQUENCE [LARGE SCALE GENOMIC DNA]</scope>
    <source>
        <strain evidence="2 3">AF28-26</strain>
    </source>
</reference>
<protein>
    <submittedName>
        <fullName evidence="2">Uncharacterized protein</fullName>
    </submittedName>
</protein>
<keyword evidence="1" id="KW-0812">Transmembrane</keyword>
<dbReference type="AlphaFoldDB" id="A0A412AXP3"/>
<dbReference type="Proteomes" id="UP000284751">
    <property type="component" value="Unassembled WGS sequence"/>
</dbReference>
<evidence type="ECO:0000313" key="2">
    <source>
        <dbReference type="EMBL" id="RGQ41310.1"/>
    </source>
</evidence>
<evidence type="ECO:0000256" key="1">
    <source>
        <dbReference type="SAM" id="Phobius"/>
    </source>
</evidence>
<sequence>MLSPWPFSRTGNLLLFCFKPAAALTGLWSFLIQPFLFSGVFAVLPYARFCNRAKTPDFPLENPAYCIPKNHSLVEWYKEAISDKEK</sequence>
<accession>A0A412AXP3</accession>
<dbReference type="EMBL" id="QRTC01000019">
    <property type="protein sequence ID" value="RGQ41310.1"/>
    <property type="molecule type" value="Genomic_DNA"/>
</dbReference>
<gene>
    <name evidence="2" type="ORF">DWY99_06295</name>
</gene>
<proteinExistence type="predicted"/>
<evidence type="ECO:0000313" key="3">
    <source>
        <dbReference type="Proteomes" id="UP000284751"/>
    </source>
</evidence>
<keyword evidence="1" id="KW-0472">Membrane</keyword>